<gene>
    <name evidence="4" type="ordered locus">Curi_c00140</name>
</gene>
<dbReference type="RefSeq" id="WP_014966233.1">
    <property type="nucleotide sequence ID" value="NC_018664.1"/>
</dbReference>
<dbReference type="PROSITE" id="PS51257">
    <property type="entry name" value="PROKAR_LIPOPROTEIN"/>
    <property type="match status" value="1"/>
</dbReference>
<dbReference type="Pfam" id="PF12974">
    <property type="entry name" value="Phosphonate-bd"/>
    <property type="match status" value="1"/>
</dbReference>
<dbReference type="EMBL" id="CP003326">
    <property type="protein sequence ID" value="AFS77096.1"/>
    <property type="molecule type" value="Genomic_DNA"/>
</dbReference>
<name>K0AXC2_GOTA9</name>
<reference evidence="4 5" key="1">
    <citation type="journal article" date="2012" name="PLoS ONE">
        <title>The purine-utilizing bacterium Clostridium acidurici 9a: a genome-guided metabolic reconsideration.</title>
        <authorList>
            <person name="Hartwich K."/>
            <person name="Poehlein A."/>
            <person name="Daniel R."/>
        </authorList>
    </citation>
    <scope>NUCLEOTIDE SEQUENCE [LARGE SCALE GENOMIC DNA]</scope>
    <source>
        <strain evidence="5">ATCC 7906 / DSM 604 / BCRC 14475 / CIP 104303 / KCTC 5404 / NCIMB 10678 / 9a</strain>
    </source>
</reference>
<feature type="signal peptide" evidence="3">
    <location>
        <begin position="1"/>
        <end position="21"/>
    </location>
</feature>
<keyword evidence="2 3" id="KW-0732">Signal</keyword>
<dbReference type="OrthoDB" id="9764656at2"/>
<comment type="similarity">
    <text evidence="1">Belongs to the phosphate/phosphite/phosphonate binding protein family.</text>
</comment>
<dbReference type="PANTHER" id="PTHR35841:SF1">
    <property type="entry name" value="PHOSPHONATES-BINDING PERIPLASMIC PROTEIN"/>
    <property type="match status" value="1"/>
</dbReference>
<dbReference type="Proteomes" id="UP000006094">
    <property type="component" value="Chromosome"/>
</dbReference>
<dbReference type="PATRIC" id="fig|1128398.3.peg.11"/>
<evidence type="ECO:0000256" key="3">
    <source>
        <dbReference type="SAM" id="SignalP"/>
    </source>
</evidence>
<dbReference type="GO" id="GO:0043190">
    <property type="term" value="C:ATP-binding cassette (ABC) transporter complex"/>
    <property type="evidence" value="ECO:0007669"/>
    <property type="project" value="InterPro"/>
</dbReference>
<organism evidence="4 5">
    <name type="scientific">Gottschalkia acidurici (strain ATCC 7906 / DSM 604 / BCRC 14475 / CIP 104303 / KCTC 5404 / NCIMB 10678 / 9a)</name>
    <name type="common">Clostridium acidurici</name>
    <dbReference type="NCBI Taxonomy" id="1128398"/>
    <lineage>
        <taxon>Bacteria</taxon>
        <taxon>Bacillati</taxon>
        <taxon>Bacillota</taxon>
        <taxon>Tissierellia</taxon>
        <taxon>Tissierellales</taxon>
        <taxon>Gottschalkiaceae</taxon>
        <taxon>Gottschalkia</taxon>
    </lineage>
</organism>
<dbReference type="STRING" id="1128398.Curi_c00140"/>
<proteinExistence type="inferred from homology"/>
<dbReference type="GO" id="GO:0055085">
    <property type="term" value="P:transmembrane transport"/>
    <property type="evidence" value="ECO:0007669"/>
    <property type="project" value="InterPro"/>
</dbReference>
<dbReference type="KEGG" id="cad:Curi_c00140"/>
<accession>K0AXC2</accession>
<keyword evidence="5" id="KW-1185">Reference proteome</keyword>
<dbReference type="NCBIfam" id="TIGR01098">
    <property type="entry name" value="3A0109s03R"/>
    <property type="match status" value="1"/>
</dbReference>
<dbReference type="InterPro" id="IPR030836">
    <property type="entry name" value="ABC_peri_PhnD-like"/>
</dbReference>
<dbReference type="HOGENOM" id="CLU_051472_6_2_9"/>
<dbReference type="PANTHER" id="PTHR35841">
    <property type="entry name" value="PHOSPHONATES-BINDING PERIPLASMIC PROTEIN"/>
    <property type="match status" value="1"/>
</dbReference>
<feature type="chain" id="PRO_5038892218" evidence="3">
    <location>
        <begin position="22"/>
        <end position="308"/>
    </location>
</feature>
<dbReference type="AlphaFoldDB" id="K0AXC2"/>
<dbReference type="eggNOG" id="COG3221">
    <property type="taxonomic scope" value="Bacteria"/>
</dbReference>
<evidence type="ECO:0000313" key="4">
    <source>
        <dbReference type="EMBL" id="AFS77096.1"/>
    </source>
</evidence>
<dbReference type="NCBIfam" id="TIGR04553">
    <property type="entry name" value="ABC_peri_selen"/>
    <property type="match status" value="1"/>
</dbReference>
<evidence type="ECO:0000313" key="5">
    <source>
        <dbReference type="Proteomes" id="UP000006094"/>
    </source>
</evidence>
<dbReference type="SUPFAM" id="SSF53850">
    <property type="entry name" value="Periplasmic binding protein-like II"/>
    <property type="match status" value="1"/>
</dbReference>
<sequence>MKKVLAILLSMLTLISFTACSVEKQESSENKEQTGKSGKEVVFRIGAIPDQNVSELNKSMETMAKYLSKETGLKVEFVPSVDYASLVTGFERGEIQLVWFGGLTGVQARAVAPGSNAIAQRPIDAEFQSVFIAQKDLDIAKLEDLKGKTFTFGSESSTSGSLMPRYFLTQSGVDPDKDFDGAPNYSGSHDKTIKLVETGAFQTGALNISVWNKLVEEKKVDLEKVKVFYTTPEYFDYNWTINNADNIDKVYGEGTREKVKEAILAMSAEKGSDQEEILRFFQTDKFVETKNENYKAIEEVGKSLGMVK</sequence>
<protein>
    <submittedName>
        <fullName evidence="4">ABC phosphonate transporter periplasmic phosphonate-binding protein</fullName>
    </submittedName>
</protein>
<dbReference type="Gene3D" id="3.40.190.10">
    <property type="entry name" value="Periplasmic binding protein-like II"/>
    <property type="match status" value="2"/>
</dbReference>
<evidence type="ECO:0000256" key="1">
    <source>
        <dbReference type="ARBA" id="ARBA00007162"/>
    </source>
</evidence>
<dbReference type="InterPro" id="IPR005770">
    <property type="entry name" value="PhnD"/>
</dbReference>
<evidence type="ECO:0000256" key="2">
    <source>
        <dbReference type="ARBA" id="ARBA00022729"/>
    </source>
</evidence>